<comment type="caution">
    <text evidence="23">The sequence shown here is derived from an EMBL/GenBank/DDBJ whole genome shotgun (WGS) entry which is preliminary data.</text>
</comment>
<dbReference type="PIRSF" id="PIRSF001455">
    <property type="entry name" value="DHQ_synth"/>
    <property type="match status" value="1"/>
</dbReference>
<evidence type="ECO:0000256" key="2">
    <source>
        <dbReference type="ARBA" id="ARBA00001911"/>
    </source>
</evidence>
<evidence type="ECO:0000259" key="22">
    <source>
        <dbReference type="Pfam" id="PF24621"/>
    </source>
</evidence>
<evidence type="ECO:0000256" key="8">
    <source>
        <dbReference type="ARBA" id="ARBA00005412"/>
    </source>
</evidence>
<comment type="subcellular location">
    <subcellularLocation>
        <location evidence="6">Cytoplasm</location>
    </subcellularLocation>
</comment>
<dbReference type="GO" id="GO:0000166">
    <property type="term" value="F:nucleotide binding"/>
    <property type="evidence" value="ECO:0007669"/>
    <property type="project" value="UniProtKB-KW"/>
</dbReference>
<sequence length="365" mass="40847">MNRDIEVNTRTGTYIYSAGNGILSRALSDICSRHDCRNLFVIIDENVHRLHGERLRGIIENRSENFSTFIVPAGESSKSFSEWKRVVDFLLENKVRRNSPVLVIGGGVTGDLGGFAAATALRGVPLYHIPTTLLAMVDSSIGGKTGINHQIGKNLIGSFYQPAGVIADISFLETLPRNEWINGLSEILKYAAISDDEIFRQTGFFLDSSLPYYEHDHDDLISLICTCAEVKIDIVEKDEHERGVRAFLNFGHTFGHALEKECGYKTISHGEAVYLGMLAAQKLSLLTGGDAAGDKLEKYGSLYSYRVDKDALSYERLVAHMKADKKNKNRDIHFVLLDSWQHPVVKTVNKESYLKESWDVVFDRL</sequence>
<dbReference type="Proteomes" id="UP000245533">
    <property type="component" value="Unassembled WGS sequence"/>
</dbReference>
<comment type="cofactor">
    <cofactor evidence="3">
        <name>Co(2+)</name>
        <dbReference type="ChEBI" id="CHEBI:48828"/>
    </cofactor>
</comment>
<evidence type="ECO:0000256" key="17">
    <source>
        <dbReference type="ARBA" id="ARBA00023141"/>
    </source>
</evidence>
<proteinExistence type="inferred from homology"/>
<comment type="cofactor">
    <cofactor evidence="2">
        <name>NAD(+)</name>
        <dbReference type="ChEBI" id="CHEBI:57540"/>
    </cofactor>
</comment>
<dbReference type="InterPro" id="IPR030960">
    <property type="entry name" value="DHQS/DOIS_N"/>
</dbReference>
<dbReference type="OrthoDB" id="9806583at2"/>
<evidence type="ECO:0000256" key="9">
    <source>
        <dbReference type="ARBA" id="ARBA00013031"/>
    </source>
</evidence>
<dbReference type="InterPro" id="IPR056179">
    <property type="entry name" value="DHQS_C"/>
</dbReference>
<dbReference type="FunFam" id="3.40.50.1970:FF:000007">
    <property type="entry name" value="Pentafunctional AROM polypeptide"/>
    <property type="match status" value="1"/>
</dbReference>
<dbReference type="PANTHER" id="PTHR43622">
    <property type="entry name" value="3-DEHYDROQUINATE SYNTHASE"/>
    <property type="match status" value="1"/>
</dbReference>
<keyword evidence="17" id="KW-0057">Aromatic amino acid biosynthesis</keyword>
<dbReference type="CDD" id="cd08195">
    <property type="entry name" value="DHQS"/>
    <property type="match status" value="1"/>
</dbReference>
<evidence type="ECO:0000256" key="10">
    <source>
        <dbReference type="ARBA" id="ARBA00017684"/>
    </source>
</evidence>
<evidence type="ECO:0000256" key="19">
    <source>
        <dbReference type="ARBA" id="ARBA00023285"/>
    </source>
</evidence>
<comment type="pathway">
    <text evidence="7">Metabolic intermediate biosynthesis; chorismate biosynthesis; chorismate from D-erythrose 4-phosphate and phosphoenolpyruvate: step 2/7.</text>
</comment>
<comment type="cofactor">
    <cofactor evidence="4">
        <name>Zn(2+)</name>
        <dbReference type="ChEBI" id="CHEBI:29105"/>
    </cofactor>
</comment>
<comment type="similarity">
    <text evidence="8">Belongs to the sugar phosphate cyclases superfamily. Dehydroquinate synthase family.</text>
</comment>
<dbReference type="GO" id="GO:0009073">
    <property type="term" value="P:aromatic amino acid family biosynthetic process"/>
    <property type="evidence" value="ECO:0007669"/>
    <property type="project" value="UniProtKB-KW"/>
</dbReference>
<dbReference type="GO" id="GO:0009423">
    <property type="term" value="P:chorismate biosynthetic process"/>
    <property type="evidence" value="ECO:0007669"/>
    <property type="project" value="UniProtKB-UniRule"/>
</dbReference>
<keyword evidence="12" id="KW-0028">Amino-acid biosynthesis</keyword>
<accession>A0A316TPA2</accession>
<keyword evidence="14" id="KW-0547">Nucleotide-binding</keyword>
<dbReference type="InterPro" id="IPR016037">
    <property type="entry name" value="DHQ_synth_AroB"/>
</dbReference>
<dbReference type="GO" id="GO:0046872">
    <property type="term" value="F:metal ion binding"/>
    <property type="evidence" value="ECO:0007669"/>
    <property type="project" value="UniProtKB-KW"/>
</dbReference>
<evidence type="ECO:0000256" key="16">
    <source>
        <dbReference type="ARBA" id="ARBA00023027"/>
    </source>
</evidence>
<evidence type="ECO:0000256" key="11">
    <source>
        <dbReference type="ARBA" id="ARBA00022490"/>
    </source>
</evidence>
<protein>
    <recommendedName>
        <fullName evidence="10 20">3-dehydroquinate synthase</fullName>
        <ecNumber evidence="9 20">4.2.3.4</ecNumber>
    </recommendedName>
</protein>
<evidence type="ECO:0000256" key="20">
    <source>
        <dbReference type="NCBIfam" id="TIGR01357"/>
    </source>
</evidence>
<gene>
    <name evidence="23" type="primary">aroB</name>
    <name evidence="23" type="ORF">DDZ15_10395</name>
</gene>
<dbReference type="Pfam" id="PF24621">
    <property type="entry name" value="DHQS_C"/>
    <property type="match status" value="1"/>
</dbReference>
<comment type="function">
    <text evidence="5">Catalyzes the conversion of 3-deoxy-D-arabino-heptulosonate 7-phosphate (DAHP) to dehydroquinate (DHQ).</text>
</comment>
<keyword evidence="16" id="KW-0520">NAD</keyword>
<keyword evidence="19" id="KW-0170">Cobalt</keyword>
<dbReference type="GO" id="GO:0005737">
    <property type="term" value="C:cytoplasm"/>
    <property type="evidence" value="ECO:0007669"/>
    <property type="project" value="UniProtKB-SubCell"/>
</dbReference>
<dbReference type="Gene3D" id="3.40.50.1970">
    <property type="match status" value="1"/>
</dbReference>
<evidence type="ECO:0000313" key="23">
    <source>
        <dbReference type="EMBL" id="PWN06230.1"/>
    </source>
</evidence>
<dbReference type="GO" id="GO:0003856">
    <property type="term" value="F:3-dehydroquinate synthase activity"/>
    <property type="evidence" value="ECO:0007669"/>
    <property type="project" value="UniProtKB-UniRule"/>
</dbReference>
<feature type="domain" description="3-dehydroquinate synthase N-terminal" evidence="21">
    <location>
        <begin position="69"/>
        <end position="181"/>
    </location>
</feature>
<keyword evidence="13" id="KW-0479">Metal-binding</keyword>
<evidence type="ECO:0000259" key="21">
    <source>
        <dbReference type="Pfam" id="PF01761"/>
    </source>
</evidence>
<evidence type="ECO:0000256" key="18">
    <source>
        <dbReference type="ARBA" id="ARBA00023239"/>
    </source>
</evidence>
<keyword evidence="24" id="KW-1185">Reference proteome</keyword>
<dbReference type="InterPro" id="IPR030963">
    <property type="entry name" value="DHQ_synth_fam"/>
</dbReference>
<feature type="domain" description="3-dehydroquinate synthase C-terminal" evidence="22">
    <location>
        <begin position="183"/>
        <end position="327"/>
    </location>
</feature>
<evidence type="ECO:0000256" key="14">
    <source>
        <dbReference type="ARBA" id="ARBA00022741"/>
    </source>
</evidence>
<dbReference type="InterPro" id="IPR050071">
    <property type="entry name" value="Dehydroquinate_synthase"/>
</dbReference>
<comment type="catalytic activity">
    <reaction evidence="1">
        <text>7-phospho-2-dehydro-3-deoxy-D-arabino-heptonate = 3-dehydroquinate + phosphate</text>
        <dbReference type="Rhea" id="RHEA:21968"/>
        <dbReference type="ChEBI" id="CHEBI:32364"/>
        <dbReference type="ChEBI" id="CHEBI:43474"/>
        <dbReference type="ChEBI" id="CHEBI:58394"/>
        <dbReference type="EC" id="4.2.3.4"/>
    </reaction>
</comment>
<evidence type="ECO:0000256" key="4">
    <source>
        <dbReference type="ARBA" id="ARBA00001947"/>
    </source>
</evidence>
<evidence type="ECO:0000256" key="7">
    <source>
        <dbReference type="ARBA" id="ARBA00004661"/>
    </source>
</evidence>
<evidence type="ECO:0000256" key="3">
    <source>
        <dbReference type="ARBA" id="ARBA00001941"/>
    </source>
</evidence>
<organism evidence="23 24">
    <name type="scientific">Rhodohalobacter mucosus</name>
    <dbReference type="NCBI Taxonomy" id="2079485"/>
    <lineage>
        <taxon>Bacteria</taxon>
        <taxon>Pseudomonadati</taxon>
        <taxon>Balneolota</taxon>
        <taxon>Balneolia</taxon>
        <taxon>Balneolales</taxon>
        <taxon>Balneolaceae</taxon>
        <taxon>Rhodohalobacter</taxon>
    </lineage>
</organism>
<dbReference type="PANTHER" id="PTHR43622:SF7">
    <property type="entry name" value="3-DEHYDROQUINATE SYNTHASE, CHLOROPLASTIC"/>
    <property type="match status" value="1"/>
</dbReference>
<keyword evidence="15" id="KW-0862">Zinc</keyword>
<evidence type="ECO:0000256" key="1">
    <source>
        <dbReference type="ARBA" id="ARBA00001393"/>
    </source>
</evidence>
<evidence type="ECO:0000313" key="24">
    <source>
        <dbReference type="Proteomes" id="UP000245533"/>
    </source>
</evidence>
<dbReference type="GO" id="GO:0008652">
    <property type="term" value="P:amino acid biosynthetic process"/>
    <property type="evidence" value="ECO:0007669"/>
    <property type="project" value="UniProtKB-KW"/>
</dbReference>
<dbReference type="NCBIfam" id="TIGR01357">
    <property type="entry name" value="aroB"/>
    <property type="match status" value="1"/>
</dbReference>
<dbReference type="SUPFAM" id="SSF56796">
    <property type="entry name" value="Dehydroquinate synthase-like"/>
    <property type="match status" value="1"/>
</dbReference>
<evidence type="ECO:0000256" key="5">
    <source>
        <dbReference type="ARBA" id="ARBA00003485"/>
    </source>
</evidence>
<keyword evidence="11" id="KW-0963">Cytoplasm</keyword>
<dbReference type="Pfam" id="PF01761">
    <property type="entry name" value="DHQ_synthase"/>
    <property type="match status" value="1"/>
</dbReference>
<evidence type="ECO:0000256" key="12">
    <source>
        <dbReference type="ARBA" id="ARBA00022605"/>
    </source>
</evidence>
<evidence type="ECO:0000256" key="13">
    <source>
        <dbReference type="ARBA" id="ARBA00022723"/>
    </source>
</evidence>
<evidence type="ECO:0000256" key="15">
    <source>
        <dbReference type="ARBA" id="ARBA00022833"/>
    </source>
</evidence>
<dbReference type="Gene3D" id="1.20.1090.10">
    <property type="entry name" value="Dehydroquinate synthase-like - alpha domain"/>
    <property type="match status" value="1"/>
</dbReference>
<dbReference type="RefSeq" id="WP_109647023.1">
    <property type="nucleotide sequence ID" value="NZ_QGGB01000007.1"/>
</dbReference>
<reference evidence="23 24" key="1">
    <citation type="submission" date="2018-05" db="EMBL/GenBank/DDBJ databases">
        <title>Rhodohalobacter halophilus gen. nov., sp. nov., a moderately halophilic member of the family Balneolaceae.</title>
        <authorList>
            <person name="Liu Z.-W."/>
        </authorList>
    </citation>
    <scope>NUCLEOTIDE SEQUENCE [LARGE SCALE GENOMIC DNA]</scope>
    <source>
        <strain evidence="23 24">8A47</strain>
    </source>
</reference>
<evidence type="ECO:0000256" key="6">
    <source>
        <dbReference type="ARBA" id="ARBA00004496"/>
    </source>
</evidence>
<name>A0A316TPA2_9BACT</name>
<dbReference type="EMBL" id="QGGB01000007">
    <property type="protein sequence ID" value="PWN06230.1"/>
    <property type="molecule type" value="Genomic_DNA"/>
</dbReference>
<keyword evidence="18" id="KW-0456">Lyase</keyword>
<dbReference type="EC" id="4.2.3.4" evidence="9 20"/>
<dbReference type="AlphaFoldDB" id="A0A316TPA2"/>